<feature type="region of interest" description="Disordered" evidence="1">
    <location>
        <begin position="291"/>
        <end position="323"/>
    </location>
</feature>
<reference evidence="2 3" key="1">
    <citation type="submission" date="2019-06" db="EMBL/GenBank/DDBJ databases">
        <title>Sequencing the genomes of 1000 actinobacteria strains.</title>
        <authorList>
            <person name="Klenk H.-P."/>
        </authorList>
    </citation>
    <scope>NUCLEOTIDE SEQUENCE [LARGE SCALE GENOMIC DNA]</scope>
    <source>
        <strain evidence="2 3">DSM 45679</strain>
    </source>
</reference>
<name>A0A542DM81_AMYCI</name>
<keyword evidence="3" id="KW-1185">Reference proteome</keyword>
<accession>A0A542DM81</accession>
<dbReference type="EMBL" id="VFML01000001">
    <property type="protein sequence ID" value="TQJ04206.1"/>
    <property type="molecule type" value="Genomic_DNA"/>
</dbReference>
<sequence length="323" mass="34582">MLETPARPVPGVAQLWQAIETGAGLAVGDLVDERGRFGAEPVRTCLLPVRTASAVELCGLAGDDVVHRLVVGRAEHDGLATPPGIRHDRGRRLVLPVPGGPVTTVSGLLAAMDTTCSRAWLSRNGQASNGAAGGGEQSWKRKRAALACQPSARTIQSRSCTRLRTAISSLPRKSHDQVEHAELLRPPQILLIRWWRQAERVEHGVRDAQRGEQLLGDRCHRGGRAEPDQLAGDHLGGIGQYVGVEPFRAEQGCVHTGQLVVDRYVGILAGGDSGSFKTRMNSGARCGRCRLSRTTTVGQPYQTRSRSPSSSNRAHTDSGAGSR</sequence>
<comment type="caution">
    <text evidence="2">The sequence shown here is derived from an EMBL/GenBank/DDBJ whole genome shotgun (WGS) entry which is preliminary data.</text>
</comment>
<dbReference type="Proteomes" id="UP000320876">
    <property type="component" value="Unassembled WGS sequence"/>
</dbReference>
<gene>
    <name evidence="2" type="ORF">FB471_3989</name>
</gene>
<dbReference type="AlphaFoldDB" id="A0A542DM81"/>
<evidence type="ECO:0000313" key="3">
    <source>
        <dbReference type="Proteomes" id="UP000320876"/>
    </source>
</evidence>
<feature type="compositionally biased region" description="Polar residues" evidence="1">
    <location>
        <begin position="292"/>
        <end position="323"/>
    </location>
</feature>
<protein>
    <submittedName>
        <fullName evidence="2">Uncharacterized protein</fullName>
    </submittedName>
</protein>
<proteinExistence type="predicted"/>
<organism evidence="2 3">
    <name type="scientific">Amycolatopsis cihanbeyliensis</name>
    <dbReference type="NCBI Taxonomy" id="1128664"/>
    <lineage>
        <taxon>Bacteria</taxon>
        <taxon>Bacillati</taxon>
        <taxon>Actinomycetota</taxon>
        <taxon>Actinomycetes</taxon>
        <taxon>Pseudonocardiales</taxon>
        <taxon>Pseudonocardiaceae</taxon>
        <taxon>Amycolatopsis</taxon>
    </lineage>
</organism>
<evidence type="ECO:0000256" key="1">
    <source>
        <dbReference type="SAM" id="MobiDB-lite"/>
    </source>
</evidence>
<evidence type="ECO:0000313" key="2">
    <source>
        <dbReference type="EMBL" id="TQJ04206.1"/>
    </source>
</evidence>